<evidence type="ECO:0000256" key="1">
    <source>
        <dbReference type="ARBA" id="ARBA00010876"/>
    </source>
</evidence>
<dbReference type="InterPro" id="IPR001763">
    <property type="entry name" value="Rhodanese-like_dom"/>
</dbReference>
<dbReference type="PROSITE" id="PS01129">
    <property type="entry name" value="PSI_RLU"/>
    <property type="match status" value="1"/>
</dbReference>
<dbReference type="Proteomes" id="UP000315724">
    <property type="component" value="Chromosome"/>
</dbReference>
<dbReference type="GO" id="GO:0009982">
    <property type="term" value="F:pseudouridine synthase activity"/>
    <property type="evidence" value="ECO:0007669"/>
    <property type="project" value="InterPro"/>
</dbReference>
<dbReference type="RefSeq" id="WP_145195073.1">
    <property type="nucleotide sequence ID" value="NZ_CP036267.1"/>
</dbReference>
<organism evidence="5 6">
    <name type="scientific">Thalassoglobus polymorphus</name>
    <dbReference type="NCBI Taxonomy" id="2527994"/>
    <lineage>
        <taxon>Bacteria</taxon>
        <taxon>Pseudomonadati</taxon>
        <taxon>Planctomycetota</taxon>
        <taxon>Planctomycetia</taxon>
        <taxon>Planctomycetales</taxon>
        <taxon>Planctomycetaceae</taxon>
        <taxon>Thalassoglobus</taxon>
    </lineage>
</organism>
<dbReference type="InterPro" id="IPR006145">
    <property type="entry name" value="PsdUridine_synth_RsuA/RluA"/>
</dbReference>
<evidence type="ECO:0000259" key="4">
    <source>
        <dbReference type="PROSITE" id="PS50206"/>
    </source>
</evidence>
<dbReference type="Gene3D" id="3.40.250.10">
    <property type="entry name" value="Rhodanese-like domain"/>
    <property type="match status" value="1"/>
</dbReference>
<dbReference type="InterPro" id="IPR006224">
    <property type="entry name" value="PsdUridine_synth_RluA-like_CS"/>
</dbReference>
<dbReference type="InterPro" id="IPR006225">
    <property type="entry name" value="PsdUridine_synth_RluC/D"/>
</dbReference>
<keyword evidence="2" id="KW-0560">Oxidoreductase</keyword>
<dbReference type="GO" id="GO:0003723">
    <property type="term" value="F:RNA binding"/>
    <property type="evidence" value="ECO:0007669"/>
    <property type="project" value="InterPro"/>
</dbReference>
<dbReference type="PROSITE" id="PS50206">
    <property type="entry name" value="RHODANESE_3"/>
    <property type="match status" value="1"/>
</dbReference>
<dbReference type="Pfam" id="PF00849">
    <property type="entry name" value="PseudoU_synth_2"/>
    <property type="match status" value="1"/>
</dbReference>
<keyword evidence="6" id="KW-1185">Reference proteome</keyword>
<evidence type="ECO:0000313" key="6">
    <source>
        <dbReference type="Proteomes" id="UP000315724"/>
    </source>
</evidence>
<dbReference type="SUPFAM" id="SSF55120">
    <property type="entry name" value="Pseudouridine synthase"/>
    <property type="match status" value="1"/>
</dbReference>
<dbReference type="EMBL" id="CP036267">
    <property type="protein sequence ID" value="QDT30847.1"/>
    <property type="molecule type" value="Genomic_DNA"/>
</dbReference>
<dbReference type="Pfam" id="PF17773">
    <property type="entry name" value="UPF0176_N"/>
    <property type="match status" value="1"/>
</dbReference>
<feature type="domain" description="Rhodanese" evidence="4">
    <location>
        <begin position="141"/>
        <end position="235"/>
    </location>
</feature>
<dbReference type="PANTHER" id="PTHR43268:SF3">
    <property type="entry name" value="RHODANESE-LIKE DOMAIN-CONTAINING PROTEIN 7-RELATED"/>
    <property type="match status" value="1"/>
</dbReference>
<dbReference type="InterPro" id="IPR020103">
    <property type="entry name" value="PsdUridine_synth_cat_dom_sf"/>
</dbReference>
<dbReference type="EC" id="1.14.-.-" evidence="2"/>
<dbReference type="CDD" id="cd01518">
    <property type="entry name" value="RHOD_YceA"/>
    <property type="match status" value="1"/>
</dbReference>
<dbReference type="NCBIfam" id="TIGR00005">
    <property type="entry name" value="rluA_subfam"/>
    <property type="match status" value="1"/>
</dbReference>
<sequence length="612" mass="69215">MSPDVSSEAECSTSQVGNQQFVNIAAYQFVSLDQLERRREELRELCNRLALKGTILLTPEGINLFLAGSREAIDEFLSFIRSEPTLAEIPVKESFSDYQPFERMLVKIKEEIIAFGVDGVDPREKTSKKLPATKLKEWLDAGKEMILLDTRNDYEVRVGTFEDALPIGVDHFRDFPKAVEKLPEETKERPIVMFCTGGIRCEKAGPFMEQAGFKDVYQLEGGILKYFEECGGEHYTGECFVFDKRVALDPALKETETTQCYACLAPLTKEDQLSDLYDPPHGCPHCHESPEQKQQKKLQQRLEKLQEVTNPLPGSVPYENALPLNVPAQFDQSTLLEFLTGRFPQFSQEHWQLECDQNRIQREGKAIPSDQIVRAGNQFAHLVPATVEPAVSTEISILHEDESLVVVNKPAPLPIHPSGRFHRNTLQWILNEVYHPFHLRPAHRLDANTTGVVVFCKTRSVSKAVQPQFTEGSVEKVYLARVQGEVDWESRTCSVGISREAGECGGRVVDNEDGLKAETHFERVQHFDDGTTLLRVVPKTGRTNQIRVHLWHLGHPIVGDPLYLPEQRYGETQTHEPGQEMCLHALELTLLHPDSEQRVAFSTAPPEWSKPS</sequence>
<dbReference type="InterPro" id="IPR020936">
    <property type="entry name" value="TrhO"/>
</dbReference>
<dbReference type="GO" id="GO:0016705">
    <property type="term" value="F:oxidoreductase activity, acting on paired donors, with incorporation or reduction of molecular oxygen"/>
    <property type="evidence" value="ECO:0007669"/>
    <property type="project" value="UniProtKB-UniRule"/>
</dbReference>
<accession>A0A517QH22</accession>
<dbReference type="AlphaFoldDB" id="A0A517QH22"/>
<evidence type="ECO:0000313" key="5">
    <source>
        <dbReference type="EMBL" id="QDT30847.1"/>
    </source>
</evidence>
<dbReference type="SMART" id="SM00450">
    <property type="entry name" value="RHOD"/>
    <property type="match status" value="1"/>
</dbReference>
<feature type="active site" evidence="3">
    <location>
        <position position="446"/>
    </location>
</feature>
<dbReference type="InterPro" id="IPR040503">
    <property type="entry name" value="TRHO_N"/>
</dbReference>
<proteinExistence type="inferred from homology"/>
<dbReference type="OrthoDB" id="9784108at2"/>
<comment type="catalytic activity">
    <reaction evidence="2">
        <text>uridine(34) in tRNA + AH2 + O2 = 5-hydroxyuridine(34) in tRNA + A + H2O</text>
        <dbReference type="Rhea" id="RHEA:64224"/>
        <dbReference type="Rhea" id="RHEA-COMP:11727"/>
        <dbReference type="Rhea" id="RHEA-COMP:13381"/>
        <dbReference type="ChEBI" id="CHEBI:13193"/>
        <dbReference type="ChEBI" id="CHEBI:15377"/>
        <dbReference type="ChEBI" id="CHEBI:15379"/>
        <dbReference type="ChEBI" id="CHEBI:17499"/>
        <dbReference type="ChEBI" id="CHEBI:65315"/>
        <dbReference type="ChEBI" id="CHEBI:136877"/>
    </reaction>
</comment>
<dbReference type="GO" id="GO:0001522">
    <property type="term" value="P:pseudouridine synthesis"/>
    <property type="evidence" value="ECO:0007669"/>
    <property type="project" value="InterPro"/>
</dbReference>
<dbReference type="GO" id="GO:0006400">
    <property type="term" value="P:tRNA modification"/>
    <property type="evidence" value="ECO:0007669"/>
    <property type="project" value="UniProtKB-UniRule"/>
</dbReference>
<dbReference type="SUPFAM" id="SSF52821">
    <property type="entry name" value="Rhodanese/Cell cycle control phosphatase"/>
    <property type="match status" value="1"/>
</dbReference>
<comment type="function">
    <text evidence="2">Catalyzes oxygen-dependent 5-hydroxyuridine (ho5U) modification at position 34 in tRNAs.</text>
</comment>
<dbReference type="NCBIfam" id="NF003703">
    <property type="entry name" value="PRK05320.1"/>
    <property type="match status" value="1"/>
</dbReference>
<keyword evidence="5" id="KW-0413">Isomerase</keyword>
<name>A0A517QH22_9PLAN</name>
<dbReference type="Gene3D" id="3.30.70.100">
    <property type="match status" value="1"/>
</dbReference>
<gene>
    <name evidence="5" type="primary">rluC</name>
    <name evidence="2" type="synonym">trhO</name>
    <name evidence="5" type="ORF">Mal48_00750</name>
</gene>
<evidence type="ECO:0000256" key="3">
    <source>
        <dbReference type="PIRSR" id="PIRSR606225-1"/>
    </source>
</evidence>
<dbReference type="InterPro" id="IPR036873">
    <property type="entry name" value="Rhodanese-like_dom_sf"/>
</dbReference>
<dbReference type="GO" id="GO:0140098">
    <property type="term" value="F:catalytic activity, acting on RNA"/>
    <property type="evidence" value="ECO:0007669"/>
    <property type="project" value="UniProtKB-ARBA"/>
</dbReference>
<dbReference type="PANTHER" id="PTHR43268">
    <property type="entry name" value="THIOSULFATE SULFURTRANSFERASE/RHODANESE-LIKE DOMAIN-CONTAINING PROTEIN 2"/>
    <property type="match status" value="1"/>
</dbReference>
<dbReference type="Gene3D" id="3.30.2350.10">
    <property type="entry name" value="Pseudouridine synthase"/>
    <property type="match status" value="1"/>
</dbReference>
<reference evidence="5 6" key="1">
    <citation type="submission" date="2019-02" db="EMBL/GenBank/DDBJ databases">
        <title>Deep-cultivation of Planctomycetes and their phenomic and genomic characterization uncovers novel biology.</title>
        <authorList>
            <person name="Wiegand S."/>
            <person name="Jogler M."/>
            <person name="Boedeker C."/>
            <person name="Pinto D."/>
            <person name="Vollmers J."/>
            <person name="Rivas-Marin E."/>
            <person name="Kohn T."/>
            <person name="Peeters S.H."/>
            <person name="Heuer A."/>
            <person name="Rast P."/>
            <person name="Oberbeckmann S."/>
            <person name="Bunk B."/>
            <person name="Jeske O."/>
            <person name="Meyerdierks A."/>
            <person name="Storesund J.E."/>
            <person name="Kallscheuer N."/>
            <person name="Luecker S."/>
            <person name="Lage O.M."/>
            <person name="Pohl T."/>
            <person name="Merkel B.J."/>
            <person name="Hornburger P."/>
            <person name="Mueller R.-W."/>
            <person name="Bruemmer F."/>
            <person name="Labrenz M."/>
            <person name="Spormann A.M."/>
            <person name="Op den Camp H."/>
            <person name="Overmann J."/>
            <person name="Amann R."/>
            <person name="Jetten M.S.M."/>
            <person name="Mascher T."/>
            <person name="Medema M.H."/>
            <person name="Devos D.P."/>
            <person name="Kaster A.-K."/>
            <person name="Ovreas L."/>
            <person name="Rohde M."/>
            <person name="Galperin M.Y."/>
            <person name="Jogler C."/>
        </authorList>
    </citation>
    <scope>NUCLEOTIDE SEQUENCE [LARGE SCALE GENOMIC DNA]</scope>
    <source>
        <strain evidence="5 6">Mal48</strain>
    </source>
</reference>
<evidence type="ECO:0000256" key="2">
    <source>
        <dbReference type="HAMAP-Rule" id="MF_00469"/>
    </source>
</evidence>
<comment type="similarity">
    <text evidence="2">Belongs to the TrhO family.</text>
</comment>
<dbReference type="HAMAP" id="MF_00469">
    <property type="entry name" value="TrhO"/>
    <property type="match status" value="1"/>
</dbReference>
<dbReference type="Pfam" id="PF00581">
    <property type="entry name" value="Rhodanese"/>
    <property type="match status" value="1"/>
</dbReference>
<protein>
    <recommendedName>
        <fullName evidence="2">tRNA uridine(34) hydroxylase</fullName>
        <ecNumber evidence="2">1.14.-.-</ecNumber>
    </recommendedName>
    <alternativeName>
        <fullName evidence="2">tRNA hydroxylation protein O</fullName>
    </alternativeName>
</protein>
<keyword evidence="2" id="KW-0819">tRNA processing</keyword>
<comment type="similarity">
    <text evidence="1">Belongs to the pseudouridine synthase RluA family.</text>
</comment>
<dbReference type="KEGG" id="tpol:Mal48_00750"/>